<gene>
    <name evidence="2" type="ORF">B296_00004823</name>
</gene>
<evidence type="ECO:0000313" key="3">
    <source>
        <dbReference type="Proteomes" id="UP000287651"/>
    </source>
</evidence>
<dbReference type="EMBL" id="AMZH03004581">
    <property type="protein sequence ID" value="RRT68788.1"/>
    <property type="molecule type" value="Genomic_DNA"/>
</dbReference>
<dbReference type="Proteomes" id="UP000287651">
    <property type="component" value="Unassembled WGS sequence"/>
</dbReference>
<evidence type="ECO:0000256" key="1">
    <source>
        <dbReference type="SAM" id="MobiDB-lite"/>
    </source>
</evidence>
<dbReference type="AlphaFoldDB" id="A0A426ZXU9"/>
<protein>
    <submittedName>
        <fullName evidence="2">Uncharacterized protein</fullName>
    </submittedName>
</protein>
<reference evidence="2 3" key="1">
    <citation type="journal article" date="2014" name="Agronomy (Basel)">
        <title>A Draft Genome Sequence for Ensete ventricosum, the Drought-Tolerant Tree Against Hunger.</title>
        <authorList>
            <person name="Harrison J."/>
            <person name="Moore K.A."/>
            <person name="Paszkiewicz K."/>
            <person name="Jones T."/>
            <person name="Grant M."/>
            <person name="Ambacheew D."/>
            <person name="Muzemil S."/>
            <person name="Studholme D.J."/>
        </authorList>
    </citation>
    <scope>NUCLEOTIDE SEQUENCE [LARGE SCALE GENOMIC DNA]</scope>
</reference>
<proteinExistence type="predicted"/>
<feature type="region of interest" description="Disordered" evidence="1">
    <location>
        <begin position="1"/>
        <end position="72"/>
    </location>
</feature>
<comment type="caution">
    <text evidence="2">The sequence shown here is derived from an EMBL/GenBank/DDBJ whole genome shotgun (WGS) entry which is preliminary data.</text>
</comment>
<accession>A0A426ZXU9</accession>
<feature type="compositionally biased region" description="Low complexity" evidence="1">
    <location>
        <begin position="43"/>
        <end position="60"/>
    </location>
</feature>
<organism evidence="2 3">
    <name type="scientific">Ensete ventricosum</name>
    <name type="common">Abyssinian banana</name>
    <name type="synonym">Musa ensete</name>
    <dbReference type="NCBI Taxonomy" id="4639"/>
    <lineage>
        <taxon>Eukaryota</taxon>
        <taxon>Viridiplantae</taxon>
        <taxon>Streptophyta</taxon>
        <taxon>Embryophyta</taxon>
        <taxon>Tracheophyta</taxon>
        <taxon>Spermatophyta</taxon>
        <taxon>Magnoliopsida</taxon>
        <taxon>Liliopsida</taxon>
        <taxon>Zingiberales</taxon>
        <taxon>Musaceae</taxon>
        <taxon>Ensete</taxon>
    </lineage>
</organism>
<sequence>MPHAPIGCPASLPTREGPTEALEGFATEGGSPHTKKKPKKGVQKVSKSSAAREAVARGAAKTSCGGDKTGARSLRERSQLGWSVRSMEDELLKMAYDVEALCSELQSTPAKAIVDYKESSNFKSGVQKIGHVSYEYEYRVAMAHF</sequence>
<name>A0A426ZXU9_ENSVE</name>
<feature type="compositionally biased region" description="Basic residues" evidence="1">
    <location>
        <begin position="33"/>
        <end position="42"/>
    </location>
</feature>
<evidence type="ECO:0000313" key="2">
    <source>
        <dbReference type="EMBL" id="RRT68788.1"/>
    </source>
</evidence>